<reference evidence="3" key="1">
    <citation type="journal article" date="2019" name="Int. J. Syst. Evol. Microbiol.">
        <title>The Global Catalogue of Microorganisms (GCM) 10K type strain sequencing project: providing services to taxonomists for standard genome sequencing and annotation.</title>
        <authorList>
            <consortium name="The Broad Institute Genomics Platform"/>
            <consortium name="The Broad Institute Genome Sequencing Center for Infectious Disease"/>
            <person name="Wu L."/>
            <person name="Ma J."/>
        </authorList>
    </citation>
    <scope>NUCLEOTIDE SEQUENCE [LARGE SCALE GENOMIC DNA]</scope>
    <source>
        <strain evidence="3">JCM 3296</strain>
    </source>
</reference>
<dbReference type="Proteomes" id="UP000649573">
    <property type="component" value="Unassembled WGS sequence"/>
</dbReference>
<accession>A0ABQ2V5S2</accession>
<feature type="transmembrane region" description="Helical" evidence="1">
    <location>
        <begin position="16"/>
        <end position="37"/>
    </location>
</feature>
<comment type="caution">
    <text evidence="2">The sequence shown here is derived from an EMBL/GenBank/DDBJ whole genome shotgun (WGS) entry which is preliminary data.</text>
</comment>
<name>A0ABQ2V5S2_9PSEU</name>
<keyword evidence="3" id="KW-1185">Reference proteome</keyword>
<dbReference type="EMBL" id="BMRE01000045">
    <property type="protein sequence ID" value="GGU69288.1"/>
    <property type="molecule type" value="Genomic_DNA"/>
</dbReference>
<evidence type="ECO:0000313" key="2">
    <source>
        <dbReference type="EMBL" id="GGU69288.1"/>
    </source>
</evidence>
<organism evidence="2 3">
    <name type="scientific">Lentzea flava</name>
    <dbReference type="NCBI Taxonomy" id="103732"/>
    <lineage>
        <taxon>Bacteria</taxon>
        <taxon>Bacillati</taxon>
        <taxon>Actinomycetota</taxon>
        <taxon>Actinomycetes</taxon>
        <taxon>Pseudonocardiales</taxon>
        <taxon>Pseudonocardiaceae</taxon>
        <taxon>Lentzea</taxon>
    </lineage>
</organism>
<keyword evidence="1" id="KW-1133">Transmembrane helix</keyword>
<keyword evidence="1" id="KW-0812">Transmembrane</keyword>
<evidence type="ECO:0008006" key="4">
    <source>
        <dbReference type="Google" id="ProtNLM"/>
    </source>
</evidence>
<proteinExistence type="predicted"/>
<gene>
    <name evidence="2" type="ORF">GCM10010178_71360</name>
</gene>
<sequence>MVVVGRAGGGACTGGGFGFVVVVVVVVVVELVVLTVMSATSGVGTMLTDWVVLVVCEPGAGDETGLESMLHPATPSTTSSPRAANAGIHRAFRVSTGCTLRLFFLDL</sequence>
<protein>
    <recommendedName>
        <fullName evidence="4">Secreted protein</fullName>
    </recommendedName>
</protein>
<keyword evidence="1" id="KW-0472">Membrane</keyword>
<evidence type="ECO:0000313" key="3">
    <source>
        <dbReference type="Proteomes" id="UP000649573"/>
    </source>
</evidence>
<evidence type="ECO:0000256" key="1">
    <source>
        <dbReference type="SAM" id="Phobius"/>
    </source>
</evidence>